<evidence type="ECO:0000313" key="2">
    <source>
        <dbReference type="Proteomes" id="UP000525298"/>
    </source>
</evidence>
<reference evidence="1 2" key="1">
    <citation type="submission" date="2020-07" db="EMBL/GenBank/DDBJ databases">
        <title>Genomic Encyclopedia of Type Strains, Phase IV (KMG-IV): sequencing the most valuable type-strain genomes for metagenomic binning, comparative biology and taxonomic classification.</title>
        <authorList>
            <person name="Goeker M."/>
        </authorList>
    </citation>
    <scope>NUCLEOTIDE SEQUENCE [LARGE SCALE GENOMIC DNA]</scope>
    <source>
        <strain evidence="1 2">DSM 17721</strain>
    </source>
</reference>
<dbReference type="Pfam" id="PF03692">
    <property type="entry name" value="CxxCxxCC"/>
    <property type="match status" value="1"/>
</dbReference>
<dbReference type="InterPro" id="IPR005358">
    <property type="entry name" value="Puta_zinc/iron-chelating_dom"/>
</dbReference>
<keyword evidence="2" id="KW-1185">Reference proteome</keyword>
<dbReference type="PANTHER" id="PTHR35866">
    <property type="entry name" value="PUTATIVE-RELATED"/>
    <property type="match status" value="1"/>
</dbReference>
<dbReference type="RefSeq" id="WP_181549428.1">
    <property type="nucleotide sequence ID" value="NZ_JACDUS010000001.1"/>
</dbReference>
<name>A0A7W0HJ24_9BACT</name>
<evidence type="ECO:0008006" key="3">
    <source>
        <dbReference type="Google" id="ProtNLM"/>
    </source>
</evidence>
<comment type="caution">
    <text evidence="1">The sequence shown here is derived from an EMBL/GenBank/DDBJ whole genome shotgun (WGS) entry which is preliminary data.</text>
</comment>
<evidence type="ECO:0000313" key="1">
    <source>
        <dbReference type="EMBL" id="MBA2879723.1"/>
    </source>
</evidence>
<dbReference type="AlphaFoldDB" id="A0A7W0HJ24"/>
<accession>A0A7W0HJ24</accession>
<protein>
    <recommendedName>
        <fullName evidence="3">YkgJ family cysteine cluster protein</fullName>
    </recommendedName>
</protein>
<proteinExistence type="predicted"/>
<organism evidence="1 2">
    <name type="scientific">Desulfosalsimonas propionicica</name>
    <dbReference type="NCBI Taxonomy" id="332175"/>
    <lineage>
        <taxon>Bacteria</taxon>
        <taxon>Pseudomonadati</taxon>
        <taxon>Thermodesulfobacteriota</taxon>
        <taxon>Desulfobacteria</taxon>
        <taxon>Desulfobacterales</taxon>
        <taxon>Desulfosalsimonadaceae</taxon>
        <taxon>Desulfosalsimonas</taxon>
    </lineage>
</organism>
<sequence>MKQSPDKVVYGSRTEVTGGGFYFACHPGVPCFTRCCKNPDMYLYPYDIIRLKSRLAMDSETFLDTHTYTAVRDNPWFPHVMLKMSQKQDRPCSFLTGQGCTVYADRPFSCRAYPLEPALSRDMDGRRPDRYFVVRHPYCKGHEQDPYQSVEQWIADQELGPFIEHNRRWAAIDALLRANPWGAKGLENPAVKMVFMAAFNPDRFREFVFSSSFLKRFDIPASRKAAVEARDTDLMGLGFDWIEFLLTGKGPLAEAKTG</sequence>
<gene>
    <name evidence="1" type="ORF">HNR65_000030</name>
</gene>
<dbReference type="Proteomes" id="UP000525298">
    <property type="component" value="Unassembled WGS sequence"/>
</dbReference>
<dbReference type="PANTHER" id="PTHR35866:SF1">
    <property type="entry name" value="YKGJ FAMILY CYSTEINE CLUSTER PROTEIN"/>
    <property type="match status" value="1"/>
</dbReference>
<dbReference type="EMBL" id="JACDUS010000001">
    <property type="protein sequence ID" value="MBA2879723.1"/>
    <property type="molecule type" value="Genomic_DNA"/>
</dbReference>